<gene>
    <name evidence="3" type="ORF">ACHAW5_011295</name>
</gene>
<protein>
    <submittedName>
        <fullName evidence="3">Uncharacterized protein</fullName>
    </submittedName>
</protein>
<feature type="region of interest" description="Disordered" evidence="1">
    <location>
        <begin position="24"/>
        <end position="57"/>
    </location>
</feature>
<organism evidence="3 4">
    <name type="scientific">Stephanodiscus triporus</name>
    <dbReference type="NCBI Taxonomy" id="2934178"/>
    <lineage>
        <taxon>Eukaryota</taxon>
        <taxon>Sar</taxon>
        <taxon>Stramenopiles</taxon>
        <taxon>Ochrophyta</taxon>
        <taxon>Bacillariophyta</taxon>
        <taxon>Coscinodiscophyceae</taxon>
        <taxon>Thalassiosirophycidae</taxon>
        <taxon>Stephanodiscales</taxon>
        <taxon>Stephanodiscaceae</taxon>
        <taxon>Stephanodiscus</taxon>
    </lineage>
</organism>
<evidence type="ECO:0000313" key="3">
    <source>
        <dbReference type="EMBL" id="KAL3764744.1"/>
    </source>
</evidence>
<feature type="non-terminal residue" evidence="3">
    <location>
        <position position="1"/>
    </location>
</feature>
<dbReference type="AlphaFoldDB" id="A0ABD3MP48"/>
<keyword evidence="4" id="KW-1185">Reference proteome</keyword>
<keyword evidence="2" id="KW-1133">Transmembrane helix</keyword>
<accession>A0ABD3MP48</accession>
<evidence type="ECO:0000256" key="1">
    <source>
        <dbReference type="SAM" id="MobiDB-lite"/>
    </source>
</evidence>
<reference evidence="3 4" key="1">
    <citation type="submission" date="2024-10" db="EMBL/GenBank/DDBJ databases">
        <title>Updated reference genomes for cyclostephanoid diatoms.</title>
        <authorList>
            <person name="Roberts W.R."/>
            <person name="Alverson A.J."/>
        </authorList>
    </citation>
    <scope>NUCLEOTIDE SEQUENCE [LARGE SCALE GENOMIC DNA]</scope>
    <source>
        <strain evidence="3 4">AJA276-08</strain>
    </source>
</reference>
<proteinExistence type="predicted"/>
<keyword evidence="2" id="KW-0812">Transmembrane</keyword>
<evidence type="ECO:0000256" key="2">
    <source>
        <dbReference type="SAM" id="Phobius"/>
    </source>
</evidence>
<evidence type="ECO:0000313" key="4">
    <source>
        <dbReference type="Proteomes" id="UP001530315"/>
    </source>
</evidence>
<feature type="compositionally biased region" description="Low complexity" evidence="1">
    <location>
        <begin position="24"/>
        <end position="43"/>
    </location>
</feature>
<name>A0ABD3MP48_9STRA</name>
<feature type="transmembrane region" description="Helical" evidence="2">
    <location>
        <begin position="170"/>
        <end position="190"/>
    </location>
</feature>
<dbReference type="EMBL" id="JALLAZ020001766">
    <property type="protein sequence ID" value="KAL3764744.1"/>
    <property type="molecule type" value="Genomic_DNA"/>
</dbReference>
<comment type="caution">
    <text evidence="3">The sequence shown here is derived from an EMBL/GenBank/DDBJ whole genome shotgun (WGS) entry which is preliminary data.</text>
</comment>
<dbReference type="Proteomes" id="UP001530315">
    <property type="component" value="Unassembled WGS sequence"/>
</dbReference>
<keyword evidence="2" id="KW-0472">Membrane</keyword>
<sequence>NTDVPGHAPGKETAEALATTYRTAIDSIPAPSPSPSSSSDFASAPPPPPGGRRRRPLTNDLNEKYCMCCTYSSSVCTSAIHTSRRGINSNAMASDRRRRGSTILLEGGRGEGVMIRKSSSVPRRDGSCFAQKLISPGLIRIVTMTSAFRSEVMTGSDWDTNSIFPPSWEAVMLTFTIVIVGWGAGAGAALGTQ</sequence>